<dbReference type="InterPro" id="IPR002716">
    <property type="entry name" value="PIN_dom"/>
</dbReference>
<name>A0A8K0VA28_9RHOB</name>
<keyword evidence="3" id="KW-1185">Reference proteome</keyword>
<dbReference type="Proteomes" id="UP000648908">
    <property type="component" value="Unassembled WGS sequence"/>
</dbReference>
<evidence type="ECO:0000313" key="2">
    <source>
        <dbReference type="EMBL" id="MBL4917891.1"/>
    </source>
</evidence>
<proteinExistence type="predicted"/>
<dbReference type="Pfam" id="PF13470">
    <property type="entry name" value="PIN_3"/>
    <property type="match status" value="1"/>
</dbReference>
<feature type="domain" description="PIN" evidence="1">
    <location>
        <begin position="2"/>
        <end position="108"/>
    </location>
</feature>
<protein>
    <submittedName>
        <fullName evidence="2">PIN domain-containing protein</fullName>
    </submittedName>
</protein>
<reference evidence="2" key="1">
    <citation type="submission" date="2021-01" db="EMBL/GenBank/DDBJ databases">
        <title>Tabrizicola alba sp. nov. a motile alkaliphilic bacterium isolated from a soda lake.</title>
        <authorList>
            <person name="Szuroczki S."/>
            <person name="Abbaszade G."/>
            <person name="Schumann P."/>
            <person name="Toth E."/>
        </authorList>
    </citation>
    <scope>NUCLEOTIDE SEQUENCE</scope>
    <source>
        <strain evidence="2">DMG-N-6</strain>
    </source>
</reference>
<accession>A0A8K0VA28</accession>
<evidence type="ECO:0000313" key="3">
    <source>
        <dbReference type="Proteomes" id="UP000648908"/>
    </source>
</evidence>
<sequence length="181" mass="19648">MRCVLDTCVLFPAVMREALFAVAETEAFTPLWSERILGEWDRAGAKHGPLQGLAAREAVTQARLRFPGAIVPAQPGLESRLHLPDEADIHVLASAIAGSADCIVTLNAADFPRGTLRAEGVERRDPDGLLWEFWSQDPAGVGAALETLRREAEARDGVPRGLTVMLKRAGLTRLAKAMRQD</sequence>
<dbReference type="RefSeq" id="WP_202688802.1">
    <property type="nucleotide sequence ID" value="NZ_JAESVN010000004.1"/>
</dbReference>
<dbReference type="EMBL" id="JAESVN010000004">
    <property type="protein sequence ID" value="MBL4917891.1"/>
    <property type="molecule type" value="Genomic_DNA"/>
</dbReference>
<dbReference type="SUPFAM" id="SSF88723">
    <property type="entry name" value="PIN domain-like"/>
    <property type="match status" value="1"/>
</dbReference>
<gene>
    <name evidence="2" type="ORF">JL811_11735</name>
</gene>
<dbReference type="InterPro" id="IPR029060">
    <property type="entry name" value="PIN-like_dom_sf"/>
</dbReference>
<evidence type="ECO:0000259" key="1">
    <source>
        <dbReference type="Pfam" id="PF13470"/>
    </source>
</evidence>
<organism evidence="2 3">
    <name type="scientific">Szabonella alba</name>
    <dbReference type="NCBI Taxonomy" id="2804194"/>
    <lineage>
        <taxon>Bacteria</taxon>
        <taxon>Pseudomonadati</taxon>
        <taxon>Pseudomonadota</taxon>
        <taxon>Alphaproteobacteria</taxon>
        <taxon>Rhodobacterales</taxon>
        <taxon>Paracoccaceae</taxon>
        <taxon>Szabonella</taxon>
    </lineage>
</organism>
<comment type="caution">
    <text evidence="2">The sequence shown here is derived from an EMBL/GenBank/DDBJ whole genome shotgun (WGS) entry which is preliminary data.</text>
</comment>
<dbReference type="AlphaFoldDB" id="A0A8K0VA28"/>
<dbReference type="NCBIfam" id="NF046100">
    <property type="entry name" value="RSP_2648_fam_PIN"/>
    <property type="match status" value="1"/>
</dbReference>